<dbReference type="GO" id="GO:0000978">
    <property type="term" value="F:RNA polymerase II cis-regulatory region sequence-specific DNA binding"/>
    <property type="evidence" value="ECO:0007669"/>
    <property type="project" value="TreeGrafter"/>
</dbReference>
<evidence type="ECO:0000259" key="14">
    <source>
        <dbReference type="PROSITE" id="PS50157"/>
    </source>
</evidence>
<evidence type="ECO:0000256" key="13">
    <source>
        <dbReference type="SAM" id="MobiDB-lite"/>
    </source>
</evidence>
<dbReference type="InterPro" id="IPR051007">
    <property type="entry name" value="creA/MIG_C2H2-ZnF"/>
</dbReference>
<organism evidence="15 16">
    <name type="scientific">Diversispora eburnea</name>
    <dbReference type="NCBI Taxonomy" id="1213867"/>
    <lineage>
        <taxon>Eukaryota</taxon>
        <taxon>Fungi</taxon>
        <taxon>Fungi incertae sedis</taxon>
        <taxon>Mucoromycota</taxon>
        <taxon>Glomeromycotina</taxon>
        <taxon>Glomeromycetes</taxon>
        <taxon>Diversisporales</taxon>
        <taxon>Diversisporaceae</taxon>
        <taxon>Diversispora</taxon>
    </lineage>
</organism>
<keyword evidence="5" id="KW-0677">Repeat</keyword>
<gene>
    <name evidence="15" type="ORF">DEBURN_LOCUS7015</name>
</gene>
<comment type="function">
    <text evidence="1">May be involved in transcriptional regulation.</text>
</comment>
<keyword evidence="16" id="KW-1185">Reference proteome</keyword>
<feature type="compositionally biased region" description="Low complexity" evidence="13">
    <location>
        <begin position="233"/>
        <end position="247"/>
    </location>
</feature>
<dbReference type="Gene3D" id="3.30.160.60">
    <property type="entry name" value="Classic Zinc Finger"/>
    <property type="match status" value="3"/>
</dbReference>
<keyword evidence="4" id="KW-0479">Metal-binding</keyword>
<feature type="domain" description="C2H2-type" evidence="14">
    <location>
        <begin position="141"/>
        <end position="173"/>
    </location>
</feature>
<evidence type="ECO:0000256" key="5">
    <source>
        <dbReference type="ARBA" id="ARBA00022737"/>
    </source>
</evidence>
<dbReference type="Pfam" id="PF00096">
    <property type="entry name" value="zf-C2H2"/>
    <property type="match status" value="3"/>
</dbReference>
<dbReference type="OrthoDB" id="654211at2759"/>
<evidence type="ECO:0000256" key="2">
    <source>
        <dbReference type="ARBA" id="ARBA00004123"/>
    </source>
</evidence>
<dbReference type="SMART" id="SM00355">
    <property type="entry name" value="ZnF_C2H2"/>
    <property type="match status" value="3"/>
</dbReference>
<evidence type="ECO:0000256" key="10">
    <source>
        <dbReference type="ARBA" id="ARBA00023163"/>
    </source>
</evidence>
<keyword evidence="7" id="KW-0862">Zinc</keyword>
<evidence type="ECO:0000313" key="16">
    <source>
        <dbReference type="Proteomes" id="UP000789706"/>
    </source>
</evidence>
<evidence type="ECO:0000256" key="8">
    <source>
        <dbReference type="ARBA" id="ARBA00023015"/>
    </source>
</evidence>
<evidence type="ECO:0000256" key="4">
    <source>
        <dbReference type="ARBA" id="ARBA00022723"/>
    </source>
</evidence>
<dbReference type="InterPro" id="IPR013087">
    <property type="entry name" value="Znf_C2H2_type"/>
</dbReference>
<dbReference type="PROSITE" id="PS00028">
    <property type="entry name" value="ZINC_FINGER_C2H2_1"/>
    <property type="match status" value="2"/>
</dbReference>
<evidence type="ECO:0000256" key="9">
    <source>
        <dbReference type="ARBA" id="ARBA00023125"/>
    </source>
</evidence>
<dbReference type="SUPFAM" id="SSF57667">
    <property type="entry name" value="beta-beta-alpha zinc fingers"/>
    <property type="match status" value="2"/>
</dbReference>
<evidence type="ECO:0000256" key="11">
    <source>
        <dbReference type="ARBA" id="ARBA00023242"/>
    </source>
</evidence>
<dbReference type="GO" id="GO:0005737">
    <property type="term" value="C:cytoplasm"/>
    <property type="evidence" value="ECO:0007669"/>
    <property type="project" value="TreeGrafter"/>
</dbReference>
<sequence length="283" mass="32434">MSNISSILINSYDENQKNDVTTNARPKSRPYKCNTCQKAFQRLEHLNRHIRIHTGEKPHVCDWVGCDKKFSRSDELTRHKKIHENSFKRITNRNRRMVAVSFRNTTYLIRNHHPIQSNPSRITYIFTESTSLNPPNWTKPFACPIVGCTKSFTRHGHLSRHVQSCQLKRSRKESSKKVAASVPNSSVATTIISKSSGLDSIGKIIAPIPIRPFYERPHPIECSRDYQPQPSWLSNSQQHQSPQPSLNYTFSFSSETSHHRTLPLPIPAVGQSDPNRFDLPTLL</sequence>
<feature type="region of interest" description="Disordered" evidence="13">
    <location>
        <begin position="225"/>
        <end position="252"/>
    </location>
</feature>
<comment type="subcellular location">
    <subcellularLocation>
        <location evidence="2">Nucleus</location>
    </subcellularLocation>
</comment>
<evidence type="ECO:0000313" key="15">
    <source>
        <dbReference type="EMBL" id="CAG8549245.1"/>
    </source>
</evidence>
<comment type="caution">
    <text evidence="15">The sequence shown here is derived from an EMBL/GenBank/DDBJ whole genome shotgun (WGS) entry which is preliminary data.</text>
</comment>
<dbReference type="GO" id="GO:0008270">
    <property type="term" value="F:zinc ion binding"/>
    <property type="evidence" value="ECO:0007669"/>
    <property type="project" value="UniProtKB-KW"/>
</dbReference>
<accession>A0A9N9B2W5</accession>
<dbReference type="PROSITE" id="PS50157">
    <property type="entry name" value="ZINC_FINGER_C2H2_2"/>
    <property type="match status" value="3"/>
</dbReference>
<dbReference type="FunFam" id="3.30.160.60:FF:000018">
    <property type="entry name" value="Krueppel-like factor 15"/>
    <property type="match status" value="1"/>
</dbReference>
<keyword evidence="8" id="KW-0805">Transcription regulation</keyword>
<evidence type="ECO:0000256" key="1">
    <source>
        <dbReference type="ARBA" id="ARBA00003767"/>
    </source>
</evidence>
<protein>
    <submittedName>
        <fullName evidence="15">3989_t:CDS:1</fullName>
    </submittedName>
</protein>
<dbReference type="PANTHER" id="PTHR47428:SF1">
    <property type="entry name" value="REGULATORY PROTEIN MIG1-RELATED"/>
    <property type="match status" value="1"/>
</dbReference>
<dbReference type="EMBL" id="CAJVPK010000787">
    <property type="protein sequence ID" value="CAG8549245.1"/>
    <property type="molecule type" value="Genomic_DNA"/>
</dbReference>
<dbReference type="Proteomes" id="UP000789706">
    <property type="component" value="Unassembled WGS sequence"/>
</dbReference>
<evidence type="ECO:0000256" key="7">
    <source>
        <dbReference type="ARBA" id="ARBA00022833"/>
    </source>
</evidence>
<keyword evidence="11" id="KW-0539">Nucleus</keyword>
<reference evidence="15" key="1">
    <citation type="submission" date="2021-06" db="EMBL/GenBank/DDBJ databases">
        <authorList>
            <person name="Kallberg Y."/>
            <person name="Tangrot J."/>
            <person name="Rosling A."/>
        </authorList>
    </citation>
    <scope>NUCLEOTIDE SEQUENCE</scope>
    <source>
        <strain evidence="15">AZ414A</strain>
    </source>
</reference>
<evidence type="ECO:0000256" key="12">
    <source>
        <dbReference type="PROSITE-ProRule" id="PRU00042"/>
    </source>
</evidence>
<comment type="similarity">
    <text evidence="3">Belongs to the krueppel C2H2-type zinc-finger protein family.</text>
</comment>
<dbReference type="GO" id="GO:0005634">
    <property type="term" value="C:nucleus"/>
    <property type="evidence" value="ECO:0007669"/>
    <property type="project" value="UniProtKB-SubCell"/>
</dbReference>
<proteinExistence type="inferred from homology"/>
<dbReference type="PANTHER" id="PTHR47428">
    <property type="entry name" value="REGULATORY PROTEIN MIG1-RELATED"/>
    <property type="match status" value="1"/>
</dbReference>
<dbReference type="InterPro" id="IPR036236">
    <property type="entry name" value="Znf_C2H2_sf"/>
</dbReference>
<dbReference type="GO" id="GO:0000433">
    <property type="term" value="P:carbon catabolite repression of transcription from RNA polymerase II promoter by glucose"/>
    <property type="evidence" value="ECO:0007669"/>
    <property type="project" value="TreeGrafter"/>
</dbReference>
<keyword evidence="10" id="KW-0804">Transcription</keyword>
<keyword evidence="6 12" id="KW-0863">Zinc-finger</keyword>
<evidence type="ECO:0000256" key="6">
    <source>
        <dbReference type="ARBA" id="ARBA00022771"/>
    </source>
</evidence>
<evidence type="ECO:0000256" key="3">
    <source>
        <dbReference type="ARBA" id="ARBA00006991"/>
    </source>
</evidence>
<dbReference type="FunFam" id="3.30.160.60:FF:000226">
    <property type="entry name" value="Zinc finger protein 236 variant"/>
    <property type="match status" value="1"/>
</dbReference>
<name>A0A9N9B2W5_9GLOM</name>
<feature type="domain" description="C2H2-type" evidence="14">
    <location>
        <begin position="59"/>
        <end position="88"/>
    </location>
</feature>
<keyword evidence="9" id="KW-0238">DNA-binding</keyword>
<feature type="domain" description="C2H2-type" evidence="14">
    <location>
        <begin position="31"/>
        <end position="58"/>
    </location>
</feature>
<dbReference type="AlphaFoldDB" id="A0A9N9B2W5"/>